<keyword evidence="2" id="KW-0442">Lipid degradation</keyword>
<dbReference type="InterPro" id="IPR002641">
    <property type="entry name" value="PNPLA_dom"/>
</dbReference>
<proteinExistence type="predicted"/>
<dbReference type="InterPro" id="IPR037483">
    <property type="entry name" value="YjjU-like"/>
</dbReference>
<dbReference type="PROSITE" id="PS51635">
    <property type="entry name" value="PNPLA"/>
    <property type="match status" value="1"/>
</dbReference>
<dbReference type="Gene3D" id="3.40.1090.10">
    <property type="entry name" value="Cytosolic phospholipase A2 catalytic domain"/>
    <property type="match status" value="2"/>
</dbReference>
<keyword evidence="6" id="KW-1185">Reference proteome</keyword>
<evidence type="ECO:0000256" key="3">
    <source>
        <dbReference type="SAM" id="MobiDB-lite"/>
    </source>
</evidence>
<protein>
    <submittedName>
        <fullName evidence="5">Patatin-like phospholipase family protein</fullName>
    </submittedName>
</protein>
<accession>A0ABP8JI21</accession>
<dbReference type="CDD" id="cd07208">
    <property type="entry name" value="Pat_hypo_Ecoli_yjju_like"/>
    <property type="match status" value="1"/>
</dbReference>
<evidence type="ECO:0000256" key="2">
    <source>
        <dbReference type="PROSITE-ProRule" id="PRU01161"/>
    </source>
</evidence>
<dbReference type="Pfam" id="PF01734">
    <property type="entry name" value="Patatin"/>
    <property type="match status" value="1"/>
</dbReference>
<evidence type="ECO:0000259" key="4">
    <source>
        <dbReference type="PROSITE" id="PS51635"/>
    </source>
</evidence>
<keyword evidence="2" id="KW-0378">Hydrolase</keyword>
<comment type="caution">
    <text evidence="2">Lacks conserved residue(s) required for the propagation of feature annotation.</text>
</comment>
<evidence type="ECO:0000313" key="5">
    <source>
        <dbReference type="EMBL" id="GAA4391098.1"/>
    </source>
</evidence>
<dbReference type="Pfam" id="PF19890">
    <property type="entry name" value="DUF6363"/>
    <property type="match status" value="1"/>
</dbReference>
<keyword evidence="1 2" id="KW-0443">Lipid metabolism</keyword>
<feature type="active site" description="Proton acceptor" evidence="2">
    <location>
        <position position="208"/>
    </location>
</feature>
<evidence type="ECO:0000256" key="1">
    <source>
        <dbReference type="ARBA" id="ARBA00023098"/>
    </source>
</evidence>
<gene>
    <name evidence="5" type="ORF">GCM10023167_18150</name>
</gene>
<reference evidence="6" key="1">
    <citation type="journal article" date="2019" name="Int. J. Syst. Evol. Microbiol.">
        <title>The Global Catalogue of Microorganisms (GCM) 10K type strain sequencing project: providing services to taxonomists for standard genome sequencing and annotation.</title>
        <authorList>
            <consortium name="The Broad Institute Genomics Platform"/>
            <consortium name="The Broad Institute Genome Sequencing Center for Infectious Disease"/>
            <person name="Wu L."/>
            <person name="Ma J."/>
        </authorList>
    </citation>
    <scope>NUCLEOTIDE SEQUENCE [LARGE SCALE GENOMIC DNA]</scope>
    <source>
        <strain evidence="6">JCM 17808</strain>
    </source>
</reference>
<dbReference type="SUPFAM" id="SSF52151">
    <property type="entry name" value="FabD/lysophospholipase-like"/>
    <property type="match status" value="1"/>
</dbReference>
<dbReference type="Proteomes" id="UP001500642">
    <property type="component" value="Unassembled WGS sequence"/>
</dbReference>
<name>A0ABP8JI21_9MICO</name>
<feature type="region of interest" description="Disordered" evidence="3">
    <location>
        <begin position="1"/>
        <end position="42"/>
    </location>
</feature>
<sequence>MTDGPDDHAPGSAHPDSGEPASVPQASPVPTTEHHAPGGPLAPNVTDTALIFEGGGMRASLTSAVVVVLLDAGIRFDYVAGISAGASNLANYLSQDSRRARRSFVDFAADPRFGDVRTMLRGEGLFNAKYIYEETGLPDQALPFDWRTFADNPADFRIGAFEAETGDEVFFSRADVTEMTDLMVRVRASSTMPVIMPPVTIDERTYVDGALGADGGIALSRAQADGYEKFFVVLSQERAYRKAPQRFPWFYRQYFRRHPAIAEALLTRWQRYNDTRDRLLELERAGQAYLFAPEVMPVGNGERDLAKLAASHRRGLSQARRELPAWQEFLGRA</sequence>
<dbReference type="EMBL" id="BAABGL010000012">
    <property type="protein sequence ID" value="GAA4391098.1"/>
    <property type="molecule type" value="Genomic_DNA"/>
</dbReference>
<evidence type="ECO:0000313" key="6">
    <source>
        <dbReference type="Proteomes" id="UP001500642"/>
    </source>
</evidence>
<comment type="caution">
    <text evidence="5">The sequence shown here is derived from an EMBL/GenBank/DDBJ whole genome shotgun (WGS) entry which is preliminary data.</text>
</comment>
<dbReference type="InterPro" id="IPR016035">
    <property type="entry name" value="Acyl_Trfase/lysoPLipase"/>
</dbReference>
<organism evidence="5 6">
    <name type="scientific">Brevibacterium pityocampae</name>
    <dbReference type="NCBI Taxonomy" id="506594"/>
    <lineage>
        <taxon>Bacteria</taxon>
        <taxon>Bacillati</taxon>
        <taxon>Actinomycetota</taxon>
        <taxon>Actinomycetes</taxon>
        <taxon>Micrococcales</taxon>
        <taxon>Brevibacteriaceae</taxon>
        <taxon>Brevibacterium</taxon>
    </lineage>
</organism>
<dbReference type="InterPro" id="IPR045943">
    <property type="entry name" value="DUF6363"/>
</dbReference>
<feature type="domain" description="PNPLA" evidence="4">
    <location>
        <begin position="50"/>
        <end position="221"/>
    </location>
</feature>
<feature type="active site" description="Nucleophile" evidence="2">
    <location>
        <position position="83"/>
    </location>
</feature>
<feature type="short sequence motif" description="DGA/G" evidence="2">
    <location>
        <begin position="208"/>
        <end position="210"/>
    </location>
</feature>
<feature type="short sequence motif" description="GXSXG" evidence="2">
    <location>
        <begin position="81"/>
        <end position="85"/>
    </location>
</feature>